<evidence type="ECO:0000256" key="5">
    <source>
        <dbReference type="ARBA" id="ARBA00023002"/>
    </source>
</evidence>
<dbReference type="InterPro" id="IPR001282">
    <property type="entry name" value="G6P_DH"/>
</dbReference>
<dbReference type="EC" id="1.1.1.49" evidence="7"/>
<reference evidence="10" key="1">
    <citation type="submission" date="2019-03" db="EMBL/GenBank/DDBJ databases">
        <title>Lake Tanganyika Metagenome-Assembled Genomes (MAGs).</title>
        <authorList>
            <person name="Tran P."/>
        </authorList>
    </citation>
    <scope>NUCLEOTIDE SEQUENCE</scope>
    <source>
        <strain evidence="10">K_DeepCast_65m_m2_066</strain>
    </source>
</reference>
<dbReference type="NCBIfam" id="TIGR00871">
    <property type="entry name" value="zwf"/>
    <property type="match status" value="1"/>
</dbReference>
<dbReference type="PRINTS" id="PR00079">
    <property type="entry name" value="G6PDHDRGNASE"/>
</dbReference>
<evidence type="ECO:0000256" key="7">
    <source>
        <dbReference type="HAMAP-Rule" id="MF_00966"/>
    </source>
</evidence>
<feature type="domain" description="Glucose-6-phosphate dehydrogenase C-terminal" evidence="9">
    <location>
        <begin position="216"/>
        <end position="516"/>
    </location>
</feature>
<dbReference type="GO" id="GO:0050661">
    <property type="term" value="F:NADP binding"/>
    <property type="evidence" value="ECO:0007669"/>
    <property type="project" value="UniProtKB-UniRule"/>
</dbReference>
<dbReference type="AlphaFoldDB" id="A0A938B0V1"/>
<dbReference type="GO" id="GO:0005829">
    <property type="term" value="C:cytosol"/>
    <property type="evidence" value="ECO:0007669"/>
    <property type="project" value="TreeGrafter"/>
</dbReference>
<feature type="binding site" evidence="7">
    <location>
        <position position="205"/>
    </location>
    <ligand>
        <name>substrate</name>
    </ligand>
</feature>
<feature type="binding site" evidence="7">
    <location>
        <position position="64"/>
    </location>
    <ligand>
        <name>NADP(+)</name>
        <dbReference type="ChEBI" id="CHEBI:58349"/>
    </ligand>
</feature>
<comment type="pathway">
    <text evidence="1 7">Carbohydrate degradation; pentose phosphate pathway; D-ribulose 5-phosphate from D-glucose 6-phosphate (oxidative stage): step 1/3.</text>
</comment>
<gene>
    <name evidence="7 10" type="primary">zwf</name>
    <name evidence="10" type="ORF">FJZ47_10335</name>
</gene>
<comment type="caution">
    <text evidence="7">Lacks conserved residue(s) required for the propagation of feature annotation.</text>
</comment>
<evidence type="ECO:0000313" key="10">
    <source>
        <dbReference type="EMBL" id="MBM3224187.1"/>
    </source>
</evidence>
<accession>A0A938B0V1</accession>
<evidence type="ECO:0000313" key="11">
    <source>
        <dbReference type="Proteomes" id="UP000712673"/>
    </source>
</evidence>
<evidence type="ECO:0000256" key="6">
    <source>
        <dbReference type="ARBA" id="ARBA00023277"/>
    </source>
</evidence>
<dbReference type="InterPro" id="IPR019796">
    <property type="entry name" value="G6P_DH_AS"/>
</dbReference>
<dbReference type="InterPro" id="IPR036291">
    <property type="entry name" value="NAD(P)-bd_dom_sf"/>
</dbReference>
<protein>
    <recommendedName>
        <fullName evidence="7">Glucose-6-phosphate 1-dehydrogenase</fullName>
        <shortName evidence="7">G6PD</shortName>
        <ecNumber evidence="7">1.1.1.49</ecNumber>
    </recommendedName>
</protein>
<dbReference type="Pfam" id="PF00479">
    <property type="entry name" value="G6PD_N"/>
    <property type="match status" value="1"/>
</dbReference>
<keyword evidence="3 7" id="KW-0313">Glucose metabolism</keyword>
<feature type="binding site" evidence="7">
    <location>
        <position position="175"/>
    </location>
    <ligand>
        <name>NADP(+)</name>
        <dbReference type="ChEBI" id="CHEBI:58349"/>
    </ligand>
</feature>
<comment type="catalytic activity">
    <reaction evidence="7">
        <text>D-glucose 6-phosphate + NADP(+) = 6-phospho-D-glucono-1,5-lactone + NADPH + H(+)</text>
        <dbReference type="Rhea" id="RHEA:15841"/>
        <dbReference type="ChEBI" id="CHEBI:15378"/>
        <dbReference type="ChEBI" id="CHEBI:57783"/>
        <dbReference type="ChEBI" id="CHEBI:57955"/>
        <dbReference type="ChEBI" id="CHEBI:58349"/>
        <dbReference type="ChEBI" id="CHEBI:61548"/>
        <dbReference type="EC" id="1.1.1.49"/>
    </reaction>
</comment>
<comment type="caution">
    <text evidence="10">The sequence shown here is derived from an EMBL/GenBank/DDBJ whole genome shotgun (WGS) entry which is preliminary data.</text>
</comment>
<dbReference type="GO" id="GO:0006006">
    <property type="term" value="P:glucose metabolic process"/>
    <property type="evidence" value="ECO:0007669"/>
    <property type="project" value="UniProtKB-KW"/>
</dbReference>
<dbReference type="PIRSF" id="PIRSF000110">
    <property type="entry name" value="G6PD"/>
    <property type="match status" value="1"/>
</dbReference>
<feature type="binding site" evidence="7">
    <location>
        <begin position="30"/>
        <end position="37"/>
    </location>
    <ligand>
        <name>NADP(+)</name>
        <dbReference type="ChEBI" id="CHEBI:58349"/>
    </ligand>
</feature>
<dbReference type="Proteomes" id="UP000712673">
    <property type="component" value="Unassembled WGS sequence"/>
</dbReference>
<proteinExistence type="inferred from homology"/>
<keyword evidence="4 7" id="KW-0521">NADP</keyword>
<dbReference type="InterPro" id="IPR022675">
    <property type="entry name" value="G6P_DH_C"/>
</dbReference>
<dbReference type="Pfam" id="PF02781">
    <property type="entry name" value="G6PD_C"/>
    <property type="match status" value="1"/>
</dbReference>
<evidence type="ECO:0000256" key="4">
    <source>
        <dbReference type="ARBA" id="ARBA00022857"/>
    </source>
</evidence>
<comment type="similarity">
    <text evidence="2 7">Belongs to the glucose-6-phosphate dehydrogenase family.</text>
</comment>
<dbReference type="PANTHER" id="PTHR23429">
    <property type="entry name" value="GLUCOSE-6-PHOSPHATE 1-DEHYDROGENASE G6PD"/>
    <property type="match status" value="1"/>
</dbReference>
<keyword evidence="5 7" id="KW-0560">Oxidoreductase</keyword>
<comment type="function">
    <text evidence="7">Catalyzes the oxidation of glucose 6-phosphate to 6-phosphogluconolactone.</text>
</comment>
<dbReference type="GO" id="GO:0009051">
    <property type="term" value="P:pentose-phosphate shunt, oxidative branch"/>
    <property type="evidence" value="ECO:0007669"/>
    <property type="project" value="TreeGrafter"/>
</dbReference>
<feature type="binding site" evidence="7">
    <location>
        <position position="209"/>
    </location>
    <ligand>
        <name>substrate</name>
    </ligand>
</feature>
<dbReference type="EMBL" id="VGLS01000273">
    <property type="protein sequence ID" value="MBM3224187.1"/>
    <property type="molecule type" value="Genomic_DNA"/>
</dbReference>
<feature type="domain" description="Glucose-6-phosphate dehydrogenase NAD-binding" evidence="8">
    <location>
        <begin position="27"/>
        <end position="214"/>
    </location>
</feature>
<evidence type="ECO:0000256" key="2">
    <source>
        <dbReference type="ARBA" id="ARBA00009975"/>
    </source>
</evidence>
<dbReference type="SUPFAM" id="SSF51735">
    <property type="entry name" value="NAD(P)-binding Rossmann-fold domains"/>
    <property type="match status" value="1"/>
</dbReference>
<dbReference type="Gene3D" id="3.40.50.720">
    <property type="entry name" value="NAD(P)-binding Rossmann-like Domain"/>
    <property type="match status" value="1"/>
</dbReference>
<evidence type="ECO:0000259" key="9">
    <source>
        <dbReference type="Pfam" id="PF02781"/>
    </source>
</evidence>
<dbReference type="GO" id="GO:0004345">
    <property type="term" value="F:glucose-6-phosphate dehydrogenase activity"/>
    <property type="evidence" value="ECO:0007669"/>
    <property type="project" value="UniProtKB-UniRule"/>
</dbReference>
<dbReference type="PROSITE" id="PS00069">
    <property type="entry name" value="G6P_DEHYDROGENASE"/>
    <property type="match status" value="1"/>
</dbReference>
<feature type="binding site" evidence="7">
    <location>
        <position position="243"/>
    </location>
    <ligand>
        <name>substrate</name>
    </ligand>
</feature>
<evidence type="ECO:0000256" key="1">
    <source>
        <dbReference type="ARBA" id="ARBA00004937"/>
    </source>
</evidence>
<evidence type="ECO:0000259" key="8">
    <source>
        <dbReference type="Pfam" id="PF00479"/>
    </source>
</evidence>
<keyword evidence="6 7" id="KW-0119">Carbohydrate metabolism</keyword>
<evidence type="ECO:0000256" key="3">
    <source>
        <dbReference type="ARBA" id="ARBA00022526"/>
    </source>
</evidence>
<dbReference type="Gene3D" id="3.30.360.10">
    <property type="entry name" value="Dihydrodipicolinate Reductase, domain 2"/>
    <property type="match status" value="1"/>
</dbReference>
<organism evidence="10 11">
    <name type="scientific">Tectimicrobiota bacterium</name>
    <dbReference type="NCBI Taxonomy" id="2528274"/>
    <lineage>
        <taxon>Bacteria</taxon>
        <taxon>Pseudomonadati</taxon>
        <taxon>Nitrospinota/Tectimicrobiota group</taxon>
        <taxon>Candidatus Tectimicrobiota</taxon>
    </lineage>
</organism>
<dbReference type="HAMAP" id="MF_00966">
    <property type="entry name" value="G6PD"/>
    <property type="match status" value="1"/>
</dbReference>
<feature type="binding site" evidence="7">
    <location>
        <position position="367"/>
    </location>
    <ligand>
        <name>substrate</name>
    </ligand>
</feature>
<feature type="active site" description="Proton acceptor" evidence="7">
    <location>
        <position position="267"/>
    </location>
</feature>
<name>A0A938B0V1_UNCTE</name>
<sequence length="518" mass="59431">MSEAHVETIIQTDDSAPARLSDPCVLVIFGASGDLTRRLLIPSLYNLAHDNLLSPNFAVVGVARNESSHEEFRQAMHKAVHESNRVKHVDPAIWDNLEQRLYYVTAPFQDPEGYPRVEEVLQQCDRDWGTKGNYLFYLATPPTFFGEIVQNLGRADLSQEREEEGRGWRRVIIEKPFGRDLTSARDLNRSVLNVFEEHQVYRIDHYLGKETVQNMLVFRFANGMLEPLWSQRYIDHVQITVTETVGVEGRGDYYDSAGLMRDMMQNHMFQLLALVAMEPPYSFASEAVRDEKAKVLHAVRPMTYEEVLTNTVRGQYGPGLADGHPLVGYRQEPRVPPNSNTETYAAVKLFIENWRWAGVPFYLRSGKAMPKRLTEVAIQFRQAPHMLFQHAGPMQFQANRLILHIQPREGISWDLEAKVPGPAVRLKTVSMDFNYSDFFGAEPSTGYETLLYDAMIGDATLFQRDDIVEAAWNVAMPILDVWQALPARDYPNYPARQSWGPQTAEEFIRRDGRTWRQF</sequence>
<dbReference type="InterPro" id="IPR022674">
    <property type="entry name" value="G6P_DH_NAD-bd"/>
</dbReference>
<dbReference type="SUPFAM" id="SSF55347">
    <property type="entry name" value="Glyceraldehyde-3-phosphate dehydrogenase-like, C-terminal domain"/>
    <property type="match status" value="1"/>
</dbReference>
<dbReference type="PANTHER" id="PTHR23429:SF0">
    <property type="entry name" value="GLUCOSE-6-PHOSPHATE 1-DEHYDROGENASE"/>
    <property type="match status" value="1"/>
</dbReference>
<feature type="binding site" evidence="7">
    <location>
        <position position="262"/>
    </location>
    <ligand>
        <name>substrate</name>
    </ligand>
</feature>